<evidence type="ECO:0000256" key="2">
    <source>
        <dbReference type="ARBA" id="ARBA00004141"/>
    </source>
</evidence>
<protein>
    <submittedName>
        <fullName evidence="11">Tetracycline resistance MFS efflux pump</fullName>
    </submittedName>
</protein>
<dbReference type="InterPro" id="IPR036259">
    <property type="entry name" value="MFS_trans_sf"/>
</dbReference>
<dbReference type="InterPro" id="IPR001958">
    <property type="entry name" value="Tet-R_TetA/multi-R_MdtG-like"/>
</dbReference>
<dbReference type="PROSITE" id="PS00216">
    <property type="entry name" value="SUGAR_TRANSPORT_1"/>
    <property type="match status" value="1"/>
</dbReference>
<comment type="subcellular location">
    <subcellularLocation>
        <location evidence="2">Membrane</location>
        <topology evidence="2">Multi-pass membrane protein</topology>
    </subcellularLocation>
</comment>
<feature type="transmembrane region" description="Helical" evidence="9">
    <location>
        <begin position="255"/>
        <end position="274"/>
    </location>
</feature>
<feature type="region of interest" description="Disordered" evidence="8">
    <location>
        <begin position="416"/>
        <end position="440"/>
    </location>
</feature>
<keyword evidence="7 9" id="KW-0472">Membrane</keyword>
<dbReference type="PANTHER" id="PTHR23504">
    <property type="entry name" value="MAJOR FACILITATOR SUPERFAMILY DOMAIN-CONTAINING PROTEIN 10"/>
    <property type="match status" value="1"/>
</dbReference>
<dbReference type="Proteomes" id="UP001156140">
    <property type="component" value="Unassembled WGS sequence"/>
</dbReference>
<comment type="function">
    <text evidence="1">Resistance to tetracycline by an active tetracycline efflux. This is an energy-dependent process that decreases the accumulation of the antibiotic in whole cells. This protein functions as a metal-tetracycline/H(+) antiporter.</text>
</comment>
<sequence length="440" mass="47098">MKAETRSRLTLACILITILLDMIGLGIIVPVLPELIEQVTGEGVAQAAVIGGYLVFVYALMQFLFSPVLGNLSDRFGRRPVLLLSLLGLTADYLFMAFAPIVTFLFVGRILSGIAGAAVATATAYIADITPPEKRSQRFGLIGAAFGLGFIIGPVVGGELGAYGPRVPFYAAAALAFANFLFGFFVLPESLPKERRRKFDFRRANPFGALIALRRYPVVLWLLFALFLLSLASQAFPSVWNFFTIEVVNFSTSQIGRALGAFGIGFALSQAFLIGPLVKRIGEWSTVLIGLTVATIAFVGTAFIHTSFGLYGFLMFGSLSGIAAPAINGLLSRQVPDDGQGELQGAVNATNSLASILGPLAATQIFAYFTNPPKGEPGYFPGAPFIAAGAMIVLAALVFVYTAWRYDLMHRQPVARHPKRPDMAPPGQQATPPHAENGEK</sequence>
<dbReference type="SUPFAM" id="SSF103473">
    <property type="entry name" value="MFS general substrate transporter"/>
    <property type="match status" value="1"/>
</dbReference>
<evidence type="ECO:0000256" key="6">
    <source>
        <dbReference type="ARBA" id="ARBA00022989"/>
    </source>
</evidence>
<dbReference type="PROSITE" id="PS50850">
    <property type="entry name" value="MFS"/>
    <property type="match status" value="1"/>
</dbReference>
<dbReference type="RefSeq" id="WP_035029134.1">
    <property type="nucleotide sequence ID" value="NZ_CP068983.1"/>
</dbReference>
<dbReference type="InterPro" id="IPR011701">
    <property type="entry name" value="MFS"/>
</dbReference>
<feature type="transmembrane region" description="Helical" evidence="9">
    <location>
        <begin position="110"/>
        <end position="127"/>
    </location>
</feature>
<dbReference type="PRINTS" id="PR01035">
    <property type="entry name" value="TCRTETA"/>
</dbReference>
<organism evidence="11 12">
    <name type="scientific">Paradevosia shaoguanensis</name>
    <dbReference type="NCBI Taxonomy" id="1335043"/>
    <lineage>
        <taxon>Bacteria</taxon>
        <taxon>Pseudomonadati</taxon>
        <taxon>Pseudomonadota</taxon>
        <taxon>Alphaproteobacteria</taxon>
        <taxon>Hyphomicrobiales</taxon>
        <taxon>Devosiaceae</taxon>
        <taxon>Paradevosia</taxon>
    </lineage>
</organism>
<dbReference type="InterPro" id="IPR005829">
    <property type="entry name" value="Sugar_transporter_CS"/>
</dbReference>
<feature type="transmembrane region" description="Helical" evidence="9">
    <location>
        <begin position="286"/>
        <end position="304"/>
    </location>
</feature>
<evidence type="ECO:0000313" key="12">
    <source>
        <dbReference type="Proteomes" id="UP001156140"/>
    </source>
</evidence>
<evidence type="ECO:0000256" key="3">
    <source>
        <dbReference type="ARBA" id="ARBA00007520"/>
    </source>
</evidence>
<evidence type="ECO:0000256" key="4">
    <source>
        <dbReference type="ARBA" id="ARBA00022448"/>
    </source>
</evidence>
<dbReference type="EMBL" id="JALAZD010000001">
    <property type="protein sequence ID" value="MCI0127518.1"/>
    <property type="molecule type" value="Genomic_DNA"/>
</dbReference>
<keyword evidence="12" id="KW-1185">Reference proteome</keyword>
<feature type="transmembrane region" description="Helical" evidence="9">
    <location>
        <begin position="44"/>
        <end position="69"/>
    </location>
</feature>
<gene>
    <name evidence="11" type="ORF">ML536_11855</name>
</gene>
<keyword evidence="4" id="KW-0813">Transport</keyword>
<feature type="transmembrane region" description="Helical" evidence="9">
    <location>
        <begin position="352"/>
        <end position="370"/>
    </location>
</feature>
<dbReference type="Pfam" id="PF07690">
    <property type="entry name" value="MFS_1"/>
    <property type="match status" value="1"/>
</dbReference>
<evidence type="ECO:0000256" key="8">
    <source>
        <dbReference type="SAM" id="MobiDB-lite"/>
    </source>
</evidence>
<dbReference type="GO" id="GO:0022857">
    <property type="term" value="F:transmembrane transporter activity"/>
    <property type="evidence" value="ECO:0007669"/>
    <property type="project" value="InterPro"/>
</dbReference>
<evidence type="ECO:0000256" key="5">
    <source>
        <dbReference type="ARBA" id="ARBA00022692"/>
    </source>
</evidence>
<dbReference type="AlphaFoldDB" id="A0AA41QNP8"/>
<reference evidence="11" key="1">
    <citation type="submission" date="2022-03" db="EMBL/GenBank/DDBJ databases">
        <title>The complete genome sequence of a Methyloterrigena soli.</title>
        <authorList>
            <person name="Zi Z."/>
        </authorList>
    </citation>
    <scope>NUCLEOTIDE SEQUENCE</scope>
    <source>
        <strain evidence="11">M48</strain>
    </source>
</reference>
<feature type="transmembrane region" description="Helical" evidence="9">
    <location>
        <begin position="310"/>
        <end position="331"/>
    </location>
</feature>
<evidence type="ECO:0000259" key="10">
    <source>
        <dbReference type="PROSITE" id="PS50850"/>
    </source>
</evidence>
<evidence type="ECO:0000256" key="7">
    <source>
        <dbReference type="ARBA" id="ARBA00023136"/>
    </source>
</evidence>
<dbReference type="Gene3D" id="1.20.1250.20">
    <property type="entry name" value="MFS general substrate transporter like domains"/>
    <property type="match status" value="1"/>
</dbReference>
<evidence type="ECO:0000313" key="11">
    <source>
        <dbReference type="EMBL" id="MCI0127518.1"/>
    </source>
</evidence>
<feature type="transmembrane region" description="Helical" evidence="9">
    <location>
        <begin position="139"/>
        <end position="157"/>
    </location>
</feature>
<keyword evidence="5 9" id="KW-0812">Transmembrane</keyword>
<evidence type="ECO:0000256" key="9">
    <source>
        <dbReference type="SAM" id="Phobius"/>
    </source>
</evidence>
<dbReference type="CDD" id="cd17388">
    <property type="entry name" value="MFS_TetA"/>
    <property type="match status" value="1"/>
</dbReference>
<feature type="transmembrane region" description="Helical" evidence="9">
    <location>
        <begin position="382"/>
        <end position="404"/>
    </location>
</feature>
<name>A0AA41QNP8_9HYPH</name>
<dbReference type="InterPro" id="IPR020846">
    <property type="entry name" value="MFS_dom"/>
</dbReference>
<evidence type="ECO:0000256" key="1">
    <source>
        <dbReference type="ARBA" id="ARBA00003279"/>
    </source>
</evidence>
<comment type="caution">
    <text evidence="11">The sequence shown here is derived from an EMBL/GenBank/DDBJ whole genome shotgun (WGS) entry which is preliminary data.</text>
</comment>
<dbReference type="GO" id="GO:0016020">
    <property type="term" value="C:membrane"/>
    <property type="evidence" value="ECO:0007669"/>
    <property type="project" value="UniProtKB-SubCell"/>
</dbReference>
<keyword evidence="6 9" id="KW-1133">Transmembrane helix</keyword>
<dbReference type="PANTHER" id="PTHR23504:SF15">
    <property type="entry name" value="MAJOR FACILITATOR SUPERFAMILY (MFS) PROFILE DOMAIN-CONTAINING PROTEIN"/>
    <property type="match status" value="1"/>
</dbReference>
<feature type="transmembrane region" description="Helical" evidence="9">
    <location>
        <begin position="81"/>
        <end position="104"/>
    </location>
</feature>
<feature type="transmembrane region" description="Helical" evidence="9">
    <location>
        <begin position="169"/>
        <end position="187"/>
    </location>
</feature>
<feature type="transmembrane region" description="Helical" evidence="9">
    <location>
        <begin position="12"/>
        <end position="32"/>
    </location>
</feature>
<comment type="similarity">
    <text evidence="3">Belongs to the major facilitator superfamily. TCR/Tet family.</text>
</comment>
<accession>A0AA41QNP8</accession>
<proteinExistence type="inferred from homology"/>
<feature type="domain" description="Major facilitator superfamily (MFS) profile" evidence="10">
    <location>
        <begin position="10"/>
        <end position="407"/>
    </location>
</feature>
<feature type="transmembrane region" description="Helical" evidence="9">
    <location>
        <begin position="218"/>
        <end position="243"/>
    </location>
</feature>